<evidence type="ECO:0000313" key="3">
    <source>
        <dbReference type="Proteomes" id="UP000029492"/>
    </source>
</evidence>
<keyword evidence="3" id="KW-1185">Reference proteome</keyword>
<dbReference type="KEGG" id="mor:MOC_4634"/>
<dbReference type="STRING" id="693986.MOC_4634"/>
<dbReference type="RefSeq" id="WP_051044756.1">
    <property type="nucleotide sequence ID" value="NZ_CP003811.1"/>
</dbReference>
<name>A0A089QCV4_9HYPH</name>
<proteinExistence type="predicted"/>
<gene>
    <name evidence="2" type="ORF">MOC_4634</name>
</gene>
<dbReference type="EMBL" id="CP003811">
    <property type="protein sequence ID" value="AIQ92389.1"/>
    <property type="molecule type" value="Genomic_DNA"/>
</dbReference>
<reference evidence="2 3" key="1">
    <citation type="journal article" date="2014" name="PLoS ONE">
        <title>Genome Information of Methylobacterium oryzae, a Plant-Probiotic Methylotroph in the Phyllosphere.</title>
        <authorList>
            <person name="Kwak M.J."/>
            <person name="Jeong H."/>
            <person name="Madhaiyan M."/>
            <person name="Lee Y."/>
            <person name="Sa T.M."/>
            <person name="Oh T.K."/>
            <person name="Kim J.F."/>
        </authorList>
    </citation>
    <scope>NUCLEOTIDE SEQUENCE [LARGE SCALE GENOMIC DNA]</scope>
    <source>
        <strain evidence="2 3">CBMB20</strain>
    </source>
</reference>
<organism evidence="2 3">
    <name type="scientific">Methylobacterium oryzae CBMB20</name>
    <dbReference type="NCBI Taxonomy" id="693986"/>
    <lineage>
        <taxon>Bacteria</taxon>
        <taxon>Pseudomonadati</taxon>
        <taxon>Pseudomonadota</taxon>
        <taxon>Alphaproteobacteria</taxon>
        <taxon>Hyphomicrobiales</taxon>
        <taxon>Methylobacteriaceae</taxon>
        <taxon>Methylobacterium</taxon>
    </lineage>
</organism>
<sequence>MKRDLATNLSEETERVGARIDKSYEKLALKLRRRADKARAAMVKCKNRIKRAVLQRRFEIYANAARDIDQSVMDRQASPGPVLRLKPDERGTPAQT</sequence>
<dbReference type="HOGENOM" id="CLU_2356521_0_0_5"/>
<protein>
    <submittedName>
        <fullName evidence="2">Protein of unassigned function</fullName>
    </submittedName>
</protein>
<dbReference type="AlphaFoldDB" id="A0A089QCV4"/>
<feature type="region of interest" description="Disordered" evidence="1">
    <location>
        <begin position="72"/>
        <end position="96"/>
    </location>
</feature>
<dbReference type="Proteomes" id="UP000029492">
    <property type="component" value="Chromosome"/>
</dbReference>
<accession>A0A089QCV4</accession>
<evidence type="ECO:0000313" key="2">
    <source>
        <dbReference type="EMBL" id="AIQ92389.1"/>
    </source>
</evidence>
<dbReference type="GeneID" id="96605840"/>
<feature type="compositionally biased region" description="Basic and acidic residues" evidence="1">
    <location>
        <begin position="85"/>
        <end position="96"/>
    </location>
</feature>
<evidence type="ECO:0000256" key="1">
    <source>
        <dbReference type="SAM" id="MobiDB-lite"/>
    </source>
</evidence>